<protein>
    <recommendedName>
        <fullName evidence="2">Segregation and condensation protein A</fullName>
    </recommendedName>
</protein>
<feature type="region of interest" description="Disordered" evidence="3">
    <location>
        <begin position="282"/>
        <end position="304"/>
    </location>
</feature>
<dbReference type="Pfam" id="PF02616">
    <property type="entry name" value="SMC_ScpA"/>
    <property type="match status" value="1"/>
</dbReference>
<evidence type="ECO:0000256" key="3">
    <source>
        <dbReference type="SAM" id="MobiDB-lite"/>
    </source>
</evidence>
<keyword evidence="5" id="KW-1185">Reference proteome</keyword>
<evidence type="ECO:0000256" key="2">
    <source>
        <dbReference type="ARBA" id="ARBA00044777"/>
    </source>
</evidence>
<dbReference type="RefSeq" id="WP_144858093.1">
    <property type="nucleotide sequence ID" value="NZ_BAAAYT010000002.1"/>
</dbReference>
<dbReference type="PANTHER" id="PTHR33969:SF2">
    <property type="entry name" value="SEGREGATION AND CONDENSATION PROTEIN A"/>
    <property type="match status" value="1"/>
</dbReference>
<dbReference type="Gene3D" id="6.10.250.2410">
    <property type="match status" value="1"/>
</dbReference>
<organism evidence="4 5">
    <name type="scientific">Marihabitans asiaticum</name>
    <dbReference type="NCBI Taxonomy" id="415218"/>
    <lineage>
        <taxon>Bacteria</taxon>
        <taxon>Bacillati</taxon>
        <taxon>Actinomycetota</taxon>
        <taxon>Actinomycetes</taxon>
        <taxon>Micrococcales</taxon>
        <taxon>Intrasporangiaceae</taxon>
        <taxon>Marihabitans</taxon>
    </lineage>
</organism>
<dbReference type="Proteomes" id="UP000315628">
    <property type="component" value="Unassembled WGS sequence"/>
</dbReference>
<dbReference type="EMBL" id="VIUW01000005">
    <property type="protein sequence ID" value="TWD13279.1"/>
    <property type="molecule type" value="Genomic_DNA"/>
</dbReference>
<evidence type="ECO:0000313" key="5">
    <source>
        <dbReference type="Proteomes" id="UP000315628"/>
    </source>
</evidence>
<dbReference type="GO" id="GO:0007059">
    <property type="term" value="P:chromosome segregation"/>
    <property type="evidence" value="ECO:0007669"/>
    <property type="project" value="UniProtKB-KW"/>
</dbReference>
<reference evidence="4 5" key="1">
    <citation type="submission" date="2019-06" db="EMBL/GenBank/DDBJ databases">
        <title>Sequencing the genomes of 1000 actinobacteria strains.</title>
        <authorList>
            <person name="Klenk H.-P."/>
        </authorList>
    </citation>
    <scope>NUCLEOTIDE SEQUENCE [LARGE SCALE GENOMIC DNA]</scope>
    <source>
        <strain evidence="4 5">DSM 18935</strain>
    </source>
</reference>
<proteinExistence type="predicted"/>
<sequence>MTGTTEPSVAAPTEAPDEQVPGGVITRRAAAQAFTVHLDNFEGPFDLLLGLISKHQLDITEISLAKVTDEFMAHLRTLQDSDTELDLGQTSEFLLVAATLLDLKAARLLPITRDDDEEDLALIEARDLLFARLLQYRAFKEVASRFADELHRSSRMTARQAGLEPHLASLLPELVITVTPEQLAMIAARALTPKEEPTVGLTHLHAPTVSVVEQAGIIADRLRGERVASFRSLVRDADSTLVVVARFLALLELFREKAVAFEQAQALGELTVRWVGEQDTEVTVSDEFDAEDEQESGESSDDGQ</sequence>
<dbReference type="OrthoDB" id="9811016at2"/>
<keyword evidence="1" id="KW-0159">Chromosome partition</keyword>
<accession>A0A560W6M9</accession>
<gene>
    <name evidence="4" type="ORF">FB557_2669</name>
</gene>
<name>A0A560W6M9_9MICO</name>
<dbReference type="PANTHER" id="PTHR33969">
    <property type="entry name" value="SEGREGATION AND CONDENSATION PROTEIN A"/>
    <property type="match status" value="1"/>
</dbReference>
<dbReference type="InterPro" id="IPR003768">
    <property type="entry name" value="ScpA"/>
</dbReference>
<comment type="caution">
    <text evidence="4">The sequence shown here is derived from an EMBL/GenBank/DDBJ whole genome shotgun (WGS) entry which is preliminary data.</text>
</comment>
<evidence type="ECO:0000256" key="1">
    <source>
        <dbReference type="ARBA" id="ARBA00022829"/>
    </source>
</evidence>
<dbReference type="AlphaFoldDB" id="A0A560W6M9"/>
<evidence type="ECO:0000313" key="4">
    <source>
        <dbReference type="EMBL" id="TWD13279.1"/>
    </source>
</evidence>
<feature type="region of interest" description="Disordered" evidence="3">
    <location>
        <begin position="1"/>
        <end position="20"/>
    </location>
</feature>